<accession>A0A6J5ZJL7</accession>
<dbReference type="InterPro" id="IPR019587">
    <property type="entry name" value="Polyketide_cyclase/dehydratase"/>
</dbReference>
<proteinExistence type="predicted"/>
<dbReference type="AlphaFoldDB" id="A0A6J5ZJL7"/>
<dbReference type="InterPro" id="IPR023393">
    <property type="entry name" value="START-like_dom_sf"/>
</dbReference>
<name>A0A6J5ZJL7_9ZZZZ</name>
<reference evidence="1" key="1">
    <citation type="submission" date="2020-05" db="EMBL/GenBank/DDBJ databases">
        <authorList>
            <person name="Chiriac C."/>
            <person name="Salcher M."/>
            <person name="Ghai R."/>
            <person name="Kavagutti S V."/>
        </authorList>
    </citation>
    <scope>NUCLEOTIDE SEQUENCE</scope>
</reference>
<dbReference type="PANTHER" id="PTHR39683:SF4">
    <property type="entry name" value="COENZYME Q-BINDING PROTEIN COQ10 START DOMAIN-CONTAINING PROTEIN"/>
    <property type="match status" value="1"/>
</dbReference>
<dbReference type="PANTHER" id="PTHR39683">
    <property type="entry name" value="CONSERVED PROTEIN TB16.3"/>
    <property type="match status" value="1"/>
</dbReference>
<evidence type="ECO:0000313" key="1">
    <source>
        <dbReference type="EMBL" id="CAB4340690.1"/>
    </source>
</evidence>
<dbReference type="Gene3D" id="3.30.530.20">
    <property type="match status" value="1"/>
</dbReference>
<sequence length="144" mass="15549">MSEKSSSTVLIDAPLEQVQEALFSVGAYPEWLSSIKKAEVLESDSVGQVLKAKLSIDAGMMKDRVTLDYDWSAAPSALSFTLDEADLLTQMDGTYILKAIDSDTTQVTYELTVAVSLPVPAMMITKAQKQTVDAALKELAARVS</sequence>
<gene>
    <name evidence="1" type="ORF">UFOPK3820_00934</name>
</gene>
<organism evidence="1">
    <name type="scientific">freshwater metagenome</name>
    <dbReference type="NCBI Taxonomy" id="449393"/>
    <lineage>
        <taxon>unclassified sequences</taxon>
        <taxon>metagenomes</taxon>
        <taxon>ecological metagenomes</taxon>
    </lineage>
</organism>
<dbReference type="SUPFAM" id="SSF55961">
    <property type="entry name" value="Bet v1-like"/>
    <property type="match status" value="1"/>
</dbReference>
<dbReference type="EMBL" id="CAESAB010000038">
    <property type="protein sequence ID" value="CAB4340690.1"/>
    <property type="molecule type" value="Genomic_DNA"/>
</dbReference>
<dbReference type="Pfam" id="PF10604">
    <property type="entry name" value="Polyketide_cyc2"/>
    <property type="match status" value="1"/>
</dbReference>
<protein>
    <submittedName>
        <fullName evidence="1">Unannotated protein</fullName>
    </submittedName>
</protein>